<reference evidence="1 2" key="1">
    <citation type="journal article" date="2017" name="Mol. Ecol.">
        <title>Comparative and population genomic landscape of Phellinus noxius: A hypervariable fungus causing root rot in trees.</title>
        <authorList>
            <person name="Chung C.L."/>
            <person name="Lee T.J."/>
            <person name="Akiba M."/>
            <person name="Lee H.H."/>
            <person name="Kuo T.H."/>
            <person name="Liu D."/>
            <person name="Ke H.M."/>
            <person name="Yokoi T."/>
            <person name="Roa M.B."/>
            <person name="Lu M.J."/>
            <person name="Chang Y.Y."/>
            <person name="Ann P.J."/>
            <person name="Tsai J.N."/>
            <person name="Chen C.Y."/>
            <person name="Tzean S.S."/>
            <person name="Ota Y."/>
            <person name="Hattori T."/>
            <person name="Sahashi N."/>
            <person name="Liou R.F."/>
            <person name="Kikuchi T."/>
            <person name="Tsai I.J."/>
        </authorList>
    </citation>
    <scope>NUCLEOTIDE SEQUENCE [LARGE SCALE GENOMIC DNA]</scope>
    <source>
        <strain evidence="1 2">FFPRI411160</strain>
    </source>
</reference>
<organism evidence="1 2">
    <name type="scientific">Pyrrhoderma noxium</name>
    <dbReference type="NCBI Taxonomy" id="2282107"/>
    <lineage>
        <taxon>Eukaryota</taxon>
        <taxon>Fungi</taxon>
        <taxon>Dikarya</taxon>
        <taxon>Basidiomycota</taxon>
        <taxon>Agaricomycotina</taxon>
        <taxon>Agaricomycetes</taxon>
        <taxon>Hymenochaetales</taxon>
        <taxon>Hymenochaetaceae</taxon>
        <taxon>Pyrrhoderma</taxon>
    </lineage>
</organism>
<protein>
    <recommendedName>
        <fullName evidence="3">F-box domain-containing protein</fullName>
    </recommendedName>
</protein>
<keyword evidence="2" id="KW-1185">Reference proteome</keyword>
<dbReference type="STRING" id="2282107.A0A286UWY0"/>
<proteinExistence type="predicted"/>
<accession>A0A286UWY0</accession>
<comment type="caution">
    <text evidence="1">The sequence shown here is derived from an EMBL/GenBank/DDBJ whole genome shotgun (WGS) entry which is preliminary data.</text>
</comment>
<evidence type="ECO:0000313" key="2">
    <source>
        <dbReference type="Proteomes" id="UP000217199"/>
    </source>
</evidence>
<evidence type="ECO:0008006" key="3">
    <source>
        <dbReference type="Google" id="ProtNLM"/>
    </source>
</evidence>
<evidence type="ECO:0000313" key="1">
    <source>
        <dbReference type="EMBL" id="PAV24119.1"/>
    </source>
</evidence>
<dbReference type="Proteomes" id="UP000217199">
    <property type="component" value="Unassembled WGS sequence"/>
</dbReference>
<dbReference type="AlphaFoldDB" id="A0A286UWY0"/>
<gene>
    <name evidence="1" type="ORF">PNOK_0118700</name>
</gene>
<dbReference type="EMBL" id="NBII01000001">
    <property type="protein sequence ID" value="PAV24119.1"/>
    <property type="molecule type" value="Genomic_DNA"/>
</dbReference>
<dbReference type="OrthoDB" id="2269034at2759"/>
<sequence length="297" mass="34422">MLLRRYGLFSYQSLDSLWPGTKELRLKGKKRLISSNIPATQNEVKSQKYYHNRIFNPSARLFAISELTEYIFELCLGMDDENFSNEYLFPPNIFIQVCRLWREVALNNPRLWAKLKLSHSTGIKDGSYVEQHSGLVSSWLKRSNFFPLSLKLHFPGRTSKDVEGICNTFKVLVSHSDRWYEIDITAPMSCIRTITRKIGEATPLLQFCRFSITSTSEREDVAFLEGSTRFRLSSIDIDVKRASRLKEMVLCSDILTDVVFLGLPESLQRLSLNNISPIFEDCSGSWDRRYESHDFNF</sequence>
<dbReference type="InParanoid" id="A0A286UWY0"/>
<name>A0A286UWY0_9AGAM</name>